<organism evidence="1 2">
    <name type="scientific">Citrus sinensis</name>
    <name type="common">Sweet orange</name>
    <name type="synonym">Citrus aurantium var. sinensis</name>
    <dbReference type="NCBI Taxonomy" id="2711"/>
    <lineage>
        <taxon>Eukaryota</taxon>
        <taxon>Viridiplantae</taxon>
        <taxon>Streptophyta</taxon>
        <taxon>Embryophyta</taxon>
        <taxon>Tracheophyta</taxon>
        <taxon>Spermatophyta</taxon>
        <taxon>Magnoliopsida</taxon>
        <taxon>eudicotyledons</taxon>
        <taxon>Gunneridae</taxon>
        <taxon>Pentapetalae</taxon>
        <taxon>rosids</taxon>
        <taxon>malvids</taxon>
        <taxon>Sapindales</taxon>
        <taxon>Rutaceae</taxon>
        <taxon>Aurantioideae</taxon>
        <taxon>Citrus</taxon>
    </lineage>
</organism>
<dbReference type="EMBL" id="CM039175">
    <property type="protein sequence ID" value="KAH9736225.1"/>
    <property type="molecule type" value="Genomic_DNA"/>
</dbReference>
<name>A0ACB8JWW4_CITSI</name>
<sequence length="262" mass="28323">MSNDKSVMAVIRAARPTFRNDFDKLAFAVHATFLVSGHVLTATGPSADTDFTSPSTDEVGIDHWNELDDNYAFVYVKPEKGSKKVLVKCLVMNNKLLVDALADGASEPVHLEINVADFVAKNGSNYSDQFKNLEKLVTDVDKEIILQLYGSSKPTRTPVPPINPDLGGDVYPGPGAGMYPRRGRFGGDGGMLIGPNHPGFFGGEPDLPRGNPWPIPPGARFDPYGPPDVPGLEPNGFIRNSSRRPDGTHPDLPLRPDGSDFI</sequence>
<evidence type="ECO:0000313" key="1">
    <source>
        <dbReference type="EMBL" id="KAH9736225.1"/>
    </source>
</evidence>
<proteinExistence type="predicted"/>
<protein>
    <submittedName>
        <fullName evidence="1">Proteasome inhibitor</fullName>
    </submittedName>
</protein>
<dbReference type="Proteomes" id="UP000829398">
    <property type="component" value="Chromosome 6"/>
</dbReference>
<reference evidence="2" key="1">
    <citation type="journal article" date="2023" name="Hortic. Res.">
        <title>A chromosome-level phased genome enabling allele-level studies in sweet orange: a case study on citrus Huanglongbing tolerance.</title>
        <authorList>
            <person name="Wu B."/>
            <person name="Yu Q."/>
            <person name="Deng Z."/>
            <person name="Duan Y."/>
            <person name="Luo F."/>
            <person name="Gmitter F. Jr."/>
        </authorList>
    </citation>
    <scope>NUCLEOTIDE SEQUENCE [LARGE SCALE GENOMIC DNA]</scope>
    <source>
        <strain evidence="2">cv. Valencia</strain>
    </source>
</reference>
<evidence type="ECO:0000313" key="2">
    <source>
        <dbReference type="Proteomes" id="UP000829398"/>
    </source>
</evidence>
<accession>A0ACB8JWW4</accession>
<comment type="caution">
    <text evidence="1">The sequence shown here is derived from an EMBL/GenBank/DDBJ whole genome shotgun (WGS) entry which is preliminary data.</text>
</comment>
<gene>
    <name evidence="1" type="ORF">KPL71_018018</name>
</gene>
<keyword evidence="2" id="KW-1185">Reference proteome</keyword>